<dbReference type="GO" id="GO:0043565">
    <property type="term" value="F:sequence-specific DNA binding"/>
    <property type="evidence" value="ECO:0007669"/>
    <property type="project" value="InterPro"/>
</dbReference>
<dbReference type="Gene3D" id="3.40.50.2300">
    <property type="match status" value="1"/>
</dbReference>
<dbReference type="Pfam" id="PF12833">
    <property type="entry name" value="HTH_18"/>
    <property type="match status" value="1"/>
</dbReference>
<keyword evidence="4" id="KW-0597">Phosphoprotein</keyword>
<dbReference type="Proteomes" id="UP000641588">
    <property type="component" value="Unassembled WGS sequence"/>
</dbReference>
<evidence type="ECO:0000256" key="4">
    <source>
        <dbReference type="PROSITE-ProRule" id="PRU00169"/>
    </source>
</evidence>
<dbReference type="RefSeq" id="WP_171651302.1">
    <property type="nucleotide sequence ID" value="NZ_WHOD01000030.1"/>
</dbReference>
<dbReference type="InterPro" id="IPR009057">
    <property type="entry name" value="Homeodomain-like_sf"/>
</dbReference>
<evidence type="ECO:0000256" key="3">
    <source>
        <dbReference type="ARBA" id="ARBA00023163"/>
    </source>
</evidence>
<reference evidence="7" key="1">
    <citation type="submission" date="2019-10" db="EMBL/GenBank/DDBJ databases">
        <title>Description of Paenibacillus glebae sp. nov.</title>
        <authorList>
            <person name="Carlier A."/>
            <person name="Qi S."/>
        </authorList>
    </citation>
    <scope>NUCLEOTIDE SEQUENCE</scope>
    <source>
        <strain evidence="7">LMG 31456</strain>
    </source>
</reference>
<dbReference type="InterPro" id="IPR001789">
    <property type="entry name" value="Sig_transdc_resp-reg_receiver"/>
</dbReference>
<dbReference type="SUPFAM" id="SSF46689">
    <property type="entry name" value="Homeodomain-like"/>
    <property type="match status" value="2"/>
</dbReference>
<evidence type="ECO:0000313" key="7">
    <source>
        <dbReference type="EMBL" id="NOU93102.1"/>
    </source>
</evidence>
<accession>A0A972GLV5</accession>
<dbReference type="InterPro" id="IPR011006">
    <property type="entry name" value="CheY-like_superfamily"/>
</dbReference>
<dbReference type="AlphaFoldDB" id="A0A972GLV5"/>
<gene>
    <name evidence="7" type="ORF">GC093_07645</name>
</gene>
<feature type="domain" description="HTH araC/xylS-type" evidence="5">
    <location>
        <begin position="432"/>
        <end position="530"/>
    </location>
</feature>
<dbReference type="InterPro" id="IPR020449">
    <property type="entry name" value="Tscrpt_reg_AraC-type_HTH"/>
</dbReference>
<keyword evidence="2" id="KW-0238">DNA-binding</keyword>
<evidence type="ECO:0000259" key="6">
    <source>
        <dbReference type="PROSITE" id="PS50110"/>
    </source>
</evidence>
<keyword evidence="1" id="KW-0805">Transcription regulation</keyword>
<proteinExistence type="predicted"/>
<evidence type="ECO:0000256" key="1">
    <source>
        <dbReference type="ARBA" id="ARBA00023015"/>
    </source>
</evidence>
<dbReference type="Pfam" id="PF00072">
    <property type="entry name" value="Response_reg"/>
    <property type="match status" value="1"/>
</dbReference>
<dbReference type="PANTHER" id="PTHR43280">
    <property type="entry name" value="ARAC-FAMILY TRANSCRIPTIONAL REGULATOR"/>
    <property type="match status" value="1"/>
</dbReference>
<evidence type="ECO:0000259" key="5">
    <source>
        <dbReference type="PROSITE" id="PS01124"/>
    </source>
</evidence>
<organism evidence="7 8">
    <name type="scientific">Paenibacillus foliorum</name>
    <dbReference type="NCBI Taxonomy" id="2654974"/>
    <lineage>
        <taxon>Bacteria</taxon>
        <taxon>Bacillati</taxon>
        <taxon>Bacillota</taxon>
        <taxon>Bacilli</taxon>
        <taxon>Bacillales</taxon>
        <taxon>Paenibacillaceae</taxon>
        <taxon>Paenibacillus</taxon>
    </lineage>
</organism>
<dbReference type="SUPFAM" id="SSF52172">
    <property type="entry name" value="CheY-like"/>
    <property type="match status" value="1"/>
</dbReference>
<dbReference type="GO" id="GO:0003700">
    <property type="term" value="F:DNA-binding transcription factor activity"/>
    <property type="evidence" value="ECO:0007669"/>
    <property type="project" value="InterPro"/>
</dbReference>
<dbReference type="EMBL" id="WHOD01000030">
    <property type="protein sequence ID" value="NOU93102.1"/>
    <property type="molecule type" value="Genomic_DNA"/>
</dbReference>
<dbReference type="Gene3D" id="1.10.10.60">
    <property type="entry name" value="Homeodomain-like"/>
    <property type="match status" value="2"/>
</dbReference>
<dbReference type="SMART" id="SM00448">
    <property type="entry name" value="REC"/>
    <property type="match status" value="1"/>
</dbReference>
<keyword evidence="8" id="KW-1185">Reference proteome</keyword>
<keyword evidence="3" id="KW-0804">Transcription</keyword>
<dbReference type="PROSITE" id="PS50110">
    <property type="entry name" value="RESPONSE_REGULATORY"/>
    <property type="match status" value="1"/>
</dbReference>
<dbReference type="PRINTS" id="PR00032">
    <property type="entry name" value="HTHARAC"/>
</dbReference>
<dbReference type="CDD" id="cd17536">
    <property type="entry name" value="REC_YesN-like"/>
    <property type="match status" value="1"/>
</dbReference>
<sequence length="541" mass="63227">MFHLLIVDDEMHAVKTIESCIAWEQLSISHIHVAYNIRQAKKMYEQFPIDLMICDIEMPQGSGIDLLTWVRDYYPNSESVFLTCHSDFHYAKKAVALGSLDYLLKPVQFDELKQVVQRGLSKAMERKQQQDIKEKNQYYTELWKTQQPLVLERFWQDVFHQRISTHPTSLYKAIRTNHLPFDEQDQFIPILISIQRWTNKFTLREERMMEYALLNTAEYSILHGSKSRQITWVTADMLLVILPVDEHYGQMAKSEIVHECETYMSVCSQYFGCELTCYVGERGQVTVIAKQFEGLLELRKNNISPRNKVIFYSEFRQNSDELDIIEMSVWLELLKRGAYNSILAETDQYLTTLMNREQLSAQVLQKFLQCFLQIMYHFIQSKGLLSYQVLGELTTTEQLSQAVRSVADLKVWVRRTLELTILSCGTEHTLMSKIKGYVKQHLDQPISREDIASYVNLHPDYLSRWYKKETQKSIMEYIAEEKVTMAKELLLTTDMSVSDIAMSVGYSNFSYFSKVFKHAVSMNPNEFRKTKGQNNATNKSG</sequence>
<feature type="modified residue" description="4-aspartylphosphate" evidence="4">
    <location>
        <position position="55"/>
    </location>
</feature>
<dbReference type="PROSITE" id="PS01124">
    <property type="entry name" value="HTH_ARAC_FAMILY_2"/>
    <property type="match status" value="1"/>
</dbReference>
<comment type="caution">
    <text evidence="7">The sequence shown here is derived from an EMBL/GenBank/DDBJ whole genome shotgun (WGS) entry which is preliminary data.</text>
</comment>
<dbReference type="InterPro" id="IPR018060">
    <property type="entry name" value="HTH_AraC"/>
</dbReference>
<dbReference type="GO" id="GO:0000160">
    <property type="term" value="P:phosphorelay signal transduction system"/>
    <property type="evidence" value="ECO:0007669"/>
    <property type="project" value="InterPro"/>
</dbReference>
<dbReference type="SMART" id="SM00342">
    <property type="entry name" value="HTH_ARAC"/>
    <property type="match status" value="1"/>
</dbReference>
<evidence type="ECO:0000256" key="2">
    <source>
        <dbReference type="ARBA" id="ARBA00023125"/>
    </source>
</evidence>
<dbReference type="PROSITE" id="PS00041">
    <property type="entry name" value="HTH_ARAC_FAMILY_1"/>
    <property type="match status" value="1"/>
</dbReference>
<dbReference type="InterPro" id="IPR018062">
    <property type="entry name" value="HTH_AraC-typ_CS"/>
</dbReference>
<protein>
    <submittedName>
        <fullName evidence="7">Response regulator</fullName>
    </submittedName>
</protein>
<feature type="domain" description="Response regulatory" evidence="6">
    <location>
        <begin position="3"/>
        <end position="120"/>
    </location>
</feature>
<name>A0A972GLV5_9BACL</name>
<evidence type="ECO:0000313" key="8">
    <source>
        <dbReference type="Proteomes" id="UP000641588"/>
    </source>
</evidence>
<dbReference type="PANTHER" id="PTHR43280:SF2">
    <property type="entry name" value="HTH-TYPE TRANSCRIPTIONAL REGULATOR EXSA"/>
    <property type="match status" value="1"/>
</dbReference>